<protein>
    <submittedName>
        <fullName evidence="3">Nramp family divalent metal transporter</fullName>
    </submittedName>
</protein>
<feature type="transmembrane region" description="Helical" evidence="2">
    <location>
        <begin position="338"/>
        <end position="359"/>
    </location>
</feature>
<feature type="transmembrane region" description="Helical" evidence="2">
    <location>
        <begin position="70"/>
        <end position="93"/>
    </location>
</feature>
<feature type="transmembrane region" description="Helical" evidence="2">
    <location>
        <begin position="217"/>
        <end position="238"/>
    </location>
</feature>
<accession>A0ABD6A6U2</accession>
<feature type="transmembrane region" description="Helical" evidence="2">
    <location>
        <begin position="538"/>
        <end position="555"/>
    </location>
</feature>
<feature type="transmembrane region" description="Helical" evidence="2">
    <location>
        <begin position="371"/>
        <end position="396"/>
    </location>
</feature>
<sequence length="579" mass="63021">MSSDRTTDGDAESDRYASDADGREYRGSVYIPVAYDNLAAAPDTDEYPDDGTGGRFRLLDLPKVPKVSHVVGPSAIMLGASLGSGETLFWPLLVAQHGWALYWAFFVGVLTQFVVNTEIQRWTLATGESVFRAYDRVHRYWPWFFLIAGFVSLGWPGWAASAAKIGAAGLGLGRYQLPGVGVTLVGWRTFGIVLMVLIWSTYQLTPLVYNVVERFQLVLVGLAIAFALLLFAVVAPFGELAAVPAGAVSVGALPPDRDLAVFLGGLAYAGAGGYLNLSQSLWVREKGYGMGRYQGRVKNPLIGDDPEPVQRDGFFFRPTPTNFARWREWWRVAQLEHLLTFVLGLLVGATALMAVARAFAAGTRASAVDMWLLEIVPAVGGAGGALVYVVLFLALFTTEFAIVESFVRNSADIVYETYGRTAGWSLSRIFWLLLTVFAGWGVLILLLPIPVEDPFSLLVVGGAMSGMMMWPYIVLTQLINVTRLPEPVQPGWARLIAMWWAAAFFGYFSVLLLDGAIAATLGVDAFQADVAVIGSAPGGYLLWLAFFLVQGYAMVRTVQHKLRSRGTVDGAARARGRFP</sequence>
<dbReference type="AlphaFoldDB" id="A0ABD6A6U2"/>
<dbReference type="RefSeq" id="WP_276304402.1">
    <property type="nucleotide sequence ID" value="NZ_CP119992.1"/>
</dbReference>
<keyword evidence="4" id="KW-1185">Reference proteome</keyword>
<keyword evidence="2" id="KW-0812">Transmembrane</keyword>
<name>A0ABD6A6U2_9EURY</name>
<feature type="transmembrane region" description="Helical" evidence="2">
    <location>
        <begin position="455"/>
        <end position="475"/>
    </location>
</feature>
<feature type="transmembrane region" description="Helical" evidence="2">
    <location>
        <begin position="99"/>
        <end position="119"/>
    </location>
</feature>
<feature type="transmembrane region" description="Helical" evidence="2">
    <location>
        <begin position="496"/>
        <end position="518"/>
    </location>
</feature>
<dbReference type="NCBIfam" id="NF037982">
    <property type="entry name" value="Nramp_1"/>
    <property type="match status" value="1"/>
</dbReference>
<dbReference type="GeneID" id="79313943"/>
<evidence type="ECO:0000313" key="3">
    <source>
        <dbReference type="EMBL" id="MFC7316339.1"/>
    </source>
</evidence>
<organism evidence="3 4">
    <name type="scientific">Halomarina halobia</name>
    <dbReference type="NCBI Taxonomy" id="3033386"/>
    <lineage>
        <taxon>Archaea</taxon>
        <taxon>Methanobacteriati</taxon>
        <taxon>Methanobacteriota</taxon>
        <taxon>Stenosarchaea group</taxon>
        <taxon>Halobacteria</taxon>
        <taxon>Halobacteriales</taxon>
        <taxon>Natronomonadaceae</taxon>
        <taxon>Halomarina</taxon>
    </lineage>
</organism>
<comment type="caution">
    <text evidence="3">The sequence shown here is derived from an EMBL/GenBank/DDBJ whole genome shotgun (WGS) entry which is preliminary data.</text>
</comment>
<feature type="transmembrane region" description="Helical" evidence="2">
    <location>
        <begin position="140"/>
        <end position="160"/>
    </location>
</feature>
<dbReference type="Proteomes" id="UP001596547">
    <property type="component" value="Unassembled WGS sequence"/>
</dbReference>
<feature type="transmembrane region" description="Helical" evidence="2">
    <location>
        <begin position="258"/>
        <end position="277"/>
    </location>
</feature>
<feature type="region of interest" description="Disordered" evidence="1">
    <location>
        <begin position="1"/>
        <end position="20"/>
    </location>
</feature>
<feature type="transmembrane region" description="Helical" evidence="2">
    <location>
        <begin position="429"/>
        <end position="449"/>
    </location>
</feature>
<dbReference type="EMBL" id="JBHTBF010000002">
    <property type="protein sequence ID" value="MFC7316339.1"/>
    <property type="molecule type" value="Genomic_DNA"/>
</dbReference>
<keyword evidence="2" id="KW-0472">Membrane</keyword>
<gene>
    <name evidence="3" type="ORF">ACFQPE_05945</name>
</gene>
<evidence type="ECO:0000256" key="2">
    <source>
        <dbReference type="SAM" id="Phobius"/>
    </source>
</evidence>
<evidence type="ECO:0000313" key="4">
    <source>
        <dbReference type="Proteomes" id="UP001596547"/>
    </source>
</evidence>
<keyword evidence="2" id="KW-1133">Transmembrane helix</keyword>
<feature type="transmembrane region" description="Helical" evidence="2">
    <location>
        <begin position="180"/>
        <end position="205"/>
    </location>
</feature>
<evidence type="ECO:0000256" key="1">
    <source>
        <dbReference type="SAM" id="MobiDB-lite"/>
    </source>
</evidence>
<proteinExistence type="predicted"/>
<reference evidence="3 4" key="1">
    <citation type="journal article" date="2019" name="Int. J. Syst. Evol. Microbiol.">
        <title>The Global Catalogue of Microorganisms (GCM) 10K type strain sequencing project: providing services to taxonomists for standard genome sequencing and annotation.</title>
        <authorList>
            <consortium name="The Broad Institute Genomics Platform"/>
            <consortium name="The Broad Institute Genome Sequencing Center for Infectious Disease"/>
            <person name="Wu L."/>
            <person name="Ma J."/>
        </authorList>
    </citation>
    <scope>NUCLEOTIDE SEQUENCE [LARGE SCALE GENOMIC DNA]</scope>
    <source>
        <strain evidence="3 4">PSR21</strain>
    </source>
</reference>